<evidence type="ECO:0000259" key="1">
    <source>
        <dbReference type="Pfam" id="PF00534"/>
    </source>
</evidence>
<dbReference type="EC" id="2.4.-.-" evidence="3"/>
<dbReference type="Pfam" id="PF00534">
    <property type="entry name" value="Glycos_transf_1"/>
    <property type="match status" value="1"/>
</dbReference>
<dbReference type="PANTHER" id="PTHR45947">
    <property type="entry name" value="SULFOQUINOVOSYL TRANSFERASE SQD2"/>
    <property type="match status" value="1"/>
</dbReference>
<keyword evidence="3" id="KW-0808">Transferase</keyword>
<dbReference type="InterPro" id="IPR028098">
    <property type="entry name" value="Glyco_trans_4-like_N"/>
</dbReference>
<feature type="domain" description="Glycosyl transferase family 1" evidence="1">
    <location>
        <begin position="165"/>
        <end position="340"/>
    </location>
</feature>
<dbReference type="InterPro" id="IPR001296">
    <property type="entry name" value="Glyco_trans_1"/>
</dbReference>
<accession>A0A9X1WRK1</accession>
<evidence type="ECO:0000313" key="4">
    <source>
        <dbReference type="Proteomes" id="UP001139347"/>
    </source>
</evidence>
<keyword evidence="4" id="KW-1185">Reference proteome</keyword>
<organism evidence="3 4">
    <name type="scientific">Paenibacillus mangrovi</name>
    <dbReference type="NCBI Taxonomy" id="2931978"/>
    <lineage>
        <taxon>Bacteria</taxon>
        <taxon>Bacillati</taxon>
        <taxon>Bacillota</taxon>
        <taxon>Bacilli</taxon>
        <taxon>Bacillales</taxon>
        <taxon>Paenibacillaceae</taxon>
        <taxon>Paenibacillus</taxon>
    </lineage>
</organism>
<dbReference type="Pfam" id="PF13439">
    <property type="entry name" value="Glyco_transf_4"/>
    <property type="match status" value="1"/>
</dbReference>
<dbReference type="PANTHER" id="PTHR45947:SF3">
    <property type="entry name" value="SULFOQUINOVOSYL TRANSFERASE SQD2"/>
    <property type="match status" value="1"/>
</dbReference>
<evidence type="ECO:0000259" key="2">
    <source>
        <dbReference type="Pfam" id="PF13439"/>
    </source>
</evidence>
<dbReference type="EMBL" id="JALIRP010000004">
    <property type="protein sequence ID" value="MCJ8012343.1"/>
    <property type="molecule type" value="Genomic_DNA"/>
</dbReference>
<dbReference type="InterPro" id="IPR050194">
    <property type="entry name" value="Glycosyltransferase_grp1"/>
</dbReference>
<dbReference type="RefSeq" id="WP_244725148.1">
    <property type="nucleotide sequence ID" value="NZ_JALIRP010000004.1"/>
</dbReference>
<evidence type="ECO:0000313" key="3">
    <source>
        <dbReference type="EMBL" id="MCJ8012343.1"/>
    </source>
</evidence>
<feature type="domain" description="Glycosyltransferase subfamily 4-like N-terminal" evidence="2">
    <location>
        <begin position="12"/>
        <end position="157"/>
    </location>
</feature>
<dbReference type="SUPFAM" id="SSF53756">
    <property type="entry name" value="UDP-Glycosyltransferase/glycogen phosphorylase"/>
    <property type="match status" value="1"/>
</dbReference>
<keyword evidence="3" id="KW-0328">Glycosyltransferase</keyword>
<proteinExistence type="predicted"/>
<dbReference type="Gene3D" id="3.40.50.2000">
    <property type="entry name" value="Glycogen Phosphorylase B"/>
    <property type="match status" value="2"/>
</dbReference>
<dbReference type="Proteomes" id="UP001139347">
    <property type="component" value="Unassembled WGS sequence"/>
</dbReference>
<name>A0A9X1WRK1_9BACL</name>
<protein>
    <submittedName>
        <fullName evidence="3">Glycosyltransferase</fullName>
        <ecNumber evidence="3">2.4.-.-</ecNumber>
    </submittedName>
</protein>
<dbReference type="GO" id="GO:0016757">
    <property type="term" value="F:glycosyltransferase activity"/>
    <property type="evidence" value="ECO:0007669"/>
    <property type="project" value="UniProtKB-KW"/>
</dbReference>
<sequence>MNILMLVSRLNIGGTEKYILSISQILLTHGIRVGVAAHKGPLADSFKRAGISLHILPTGNKLKQVSFLSLIIAKKSYNLIHAHDSNSFTLAAALSRQHNIPLIITVHGTYHRQNALLAAARTSKRIIVVSPNLSHWLASKKIPKNKIRVIPNGIDTAIFRPSLNKNHWRKSLLLPSSAQIVVYAGRFSPDKYPIAKNVIQAAERIAKKNDKFIAILVGPGPCRSNLIQLAATVNHRLGRRAVIIRPPMSSIQNAYYTADVVIGTGRVALEAMACSKPVISAGVAGYCGIVHQKNINQMIQYHFGDHGAVAPISTEKLSTDINKLLSDPNRAREFGKDGIKTVKRQFSINNVGFRLLQLYKEVMPSH</sequence>
<reference evidence="3" key="1">
    <citation type="submission" date="2022-04" db="EMBL/GenBank/DDBJ databases">
        <title>Paenibacillus mangrovi sp. nov., a novel endophytic bacterium isolated from bark of Kandelia candel.</title>
        <authorList>
            <person name="Tuo L."/>
        </authorList>
    </citation>
    <scope>NUCLEOTIDE SEQUENCE</scope>
    <source>
        <strain evidence="3">KQZ6P-2</strain>
    </source>
</reference>
<comment type="caution">
    <text evidence="3">The sequence shown here is derived from an EMBL/GenBank/DDBJ whole genome shotgun (WGS) entry which is preliminary data.</text>
</comment>
<gene>
    <name evidence="3" type="ORF">MUG84_11430</name>
</gene>
<dbReference type="AlphaFoldDB" id="A0A9X1WRK1"/>